<evidence type="ECO:0000256" key="11">
    <source>
        <dbReference type="SAM" id="Coils"/>
    </source>
</evidence>
<evidence type="ECO:0000313" key="14">
    <source>
        <dbReference type="EMBL" id="QWU89576.1"/>
    </source>
</evidence>
<reference evidence="14 15" key="1">
    <citation type="submission" date="2021-06" db="EMBL/GenBank/DDBJ databases">
        <title>Candida outbreak in Lebanon.</title>
        <authorList>
            <person name="Finianos M."/>
        </authorList>
    </citation>
    <scope>NUCLEOTIDE SEQUENCE [LARGE SCALE GENOMIC DNA]</scope>
    <source>
        <strain evidence="14">CA3LBN</strain>
    </source>
</reference>
<comment type="subcellular location">
    <subcellularLocation>
        <location evidence="1">Endoplasmic reticulum membrane</location>
        <topology evidence="1">Multi-pass membrane protein</topology>
    </subcellularLocation>
</comment>
<feature type="region of interest" description="Disordered" evidence="12">
    <location>
        <begin position="1"/>
        <end position="23"/>
    </location>
</feature>
<evidence type="ECO:0000256" key="5">
    <source>
        <dbReference type="ARBA" id="ARBA00022679"/>
    </source>
</evidence>
<dbReference type="InterPro" id="IPR002591">
    <property type="entry name" value="Phosphodiest/P_Trfase"/>
</dbReference>
<dbReference type="InterPro" id="IPR037675">
    <property type="entry name" value="PIG-O_N"/>
</dbReference>
<evidence type="ECO:0000313" key="15">
    <source>
        <dbReference type="Proteomes" id="UP000825434"/>
    </source>
</evidence>
<feature type="coiled-coil region" evidence="11">
    <location>
        <begin position="116"/>
        <end position="188"/>
    </location>
</feature>
<keyword evidence="4" id="KW-0337">GPI-anchor biosynthesis</keyword>
<comment type="pathway">
    <text evidence="2">Glycolipid biosynthesis; glycosylphosphatidylinositol-anchor biosynthesis.</text>
</comment>
<dbReference type="CDD" id="cd16023">
    <property type="entry name" value="GPI_EPT_3"/>
    <property type="match status" value="1"/>
</dbReference>
<evidence type="ECO:0000256" key="12">
    <source>
        <dbReference type="SAM" id="MobiDB-lite"/>
    </source>
</evidence>
<evidence type="ECO:0000256" key="10">
    <source>
        <dbReference type="ARBA" id="ARBA00023180"/>
    </source>
</evidence>
<dbReference type="Proteomes" id="UP000825434">
    <property type="component" value="Chromosome 5"/>
</dbReference>
<evidence type="ECO:0008006" key="16">
    <source>
        <dbReference type="Google" id="ProtNLM"/>
    </source>
</evidence>
<keyword evidence="6 13" id="KW-0812">Transmembrane</keyword>
<proteinExistence type="inferred from homology"/>
<feature type="transmembrane region" description="Helical" evidence="13">
    <location>
        <begin position="864"/>
        <end position="883"/>
    </location>
</feature>
<evidence type="ECO:0000256" key="1">
    <source>
        <dbReference type="ARBA" id="ARBA00004477"/>
    </source>
</evidence>
<evidence type="ECO:0000256" key="9">
    <source>
        <dbReference type="ARBA" id="ARBA00023136"/>
    </source>
</evidence>
<keyword evidence="15" id="KW-1185">Reference proteome</keyword>
<feature type="transmembrane region" description="Helical" evidence="13">
    <location>
        <begin position="788"/>
        <end position="811"/>
    </location>
</feature>
<keyword evidence="9 13" id="KW-0472">Membrane</keyword>
<feature type="transmembrane region" description="Helical" evidence="13">
    <location>
        <begin position="987"/>
        <end position="1020"/>
    </location>
</feature>
<evidence type="ECO:0000256" key="3">
    <source>
        <dbReference type="ARBA" id="ARBA00008695"/>
    </source>
</evidence>
<protein>
    <recommendedName>
        <fullName evidence="16">GPI ethanolamine phosphate transferase 3</fullName>
    </recommendedName>
</protein>
<keyword evidence="5" id="KW-0808">Transferase</keyword>
<feature type="region of interest" description="Disordered" evidence="12">
    <location>
        <begin position="234"/>
        <end position="260"/>
    </location>
</feature>
<keyword evidence="10" id="KW-0325">Glycoprotein</keyword>
<feature type="transmembrane region" description="Helical" evidence="13">
    <location>
        <begin position="1122"/>
        <end position="1142"/>
    </location>
</feature>
<evidence type="ECO:0000256" key="2">
    <source>
        <dbReference type="ARBA" id="ARBA00004687"/>
    </source>
</evidence>
<keyword evidence="7" id="KW-0256">Endoplasmic reticulum</keyword>
<dbReference type="InterPro" id="IPR039524">
    <property type="entry name" value="PIGO/GPI13"/>
</dbReference>
<keyword evidence="8 13" id="KW-1133">Transmembrane helix</keyword>
<feature type="compositionally biased region" description="Basic residues" evidence="12">
    <location>
        <begin position="1"/>
        <end position="10"/>
    </location>
</feature>
<feature type="transmembrane region" description="Helical" evidence="13">
    <location>
        <begin position="1154"/>
        <end position="1176"/>
    </location>
</feature>
<keyword evidence="11" id="KW-0175">Coiled coil</keyword>
<comment type="similarity">
    <text evidence="3">Belongs to the PIGG/PIGN/PIGO family. PIGO subfamily.</text>
</comment>
<evidence type="ECO:0000256" key="7">
    <source>
        <dbReference type="ARBA" id="ARBA00022824"/>
    </source>
</evidence>
<dbReference type="EMBL" id="CP076665">
    <property type="protein sequence ID" value="QWU89576.1"/>
    <property type="molecule type" value="Genomic_DNA"/>
</dbReference>
<accession>A0ABX8IFF4</accession>
<feature type="compositionally biased region" description="Polar residues" evidence="12">
    <location>
        <begin position="249"/>
        <end position="258"/>
    </location>
</feature>
<dbReference type="InterPro" id="IPR017850">
    <property type="entry name" value="Alkaline_phosphatase_core_sf"/>
</dbReference>
<feature type="transmembrane region" description="Helical" evidence="13">
    <location>
        <begin position="756"/>
        <end position="776"/>
    </location>
</feature>
<evidence type="ECO:0000256" key="4">
    <source>
        <dbReference type="ARBA" id="ARBA00022502"/>
    </source>
</evidence>
<feature type="region of interest" description="Disordered" evidence="12">
    <location>
        <begin position="274"/>
        <end position="302"/>
    </location>
</feature>
<evidence type="ECO:0000256" key="13">
    <source>
        <dbReference type="SAM" id="Phobius"/>
    </source>
</evidence>
<dbReference type="Gene3D" id="3.40.720.10">
    <property type="entry name" value="Alkaline Phosphatase, subunit A"/>
    <property type="match status" value="1"/>
</dbReference>
<feature type="transmembrane region" description="Helical" evidence="13">
    <location>
        <begin position="1032"/>
        <end position="1051"/>
    </location>
</feature>
<dbReference type="Pfam" id="PF01663">
    <property type="entry name" value="Phosphodiest"/>
    <property type="match status" value="1"/>
</dbReference>
<feature type="region of interest" description="Disordered" evidence="12">
    <location>
        <begin position="945"/>
        <end position="972"/>
    </location>
</feature>
<name>A0ABX8IFF4_9ASCO</name>
<dbReference type="PANTHER" id="PTHR23071:SF1">
    <property type="entry name" value="GPI ETHANOLAMINE PHOSPHATE TRANSFERASE 3"/>
    <property type="match status" value="1"/>
</dbReference>
<sequence length="1190" mass="134814">MSRTTKRVRGRMQPMEHGHPPASVLKSDSLQLHDEADLINFRADAFSRFISNQDLLETAASKPFHTSKIAPPSPFPVHKKKLYEEDATDDKVKEVLRDLGKEDFIFGDIRLMKLKGQMIEEELEEDRKALAEMKEDPDKSFSEEMTFQKKAAAQLAKLHRECNDAESLEKLEKAMENTLAEYEEKYSKNYKLQQTAFIKRSIPAEELGATVEKAPENYNPRSISSFLDIEDKPEEKQPDFQDPMFGGHQNDNNGQLYMQGNGDEDFAMAMMNEHGSESHPEKPDIPAPQSLQPNKQDNNENDVNMEDLNQFLADPQGNDDMMGDDMDALMNFGPDNEEGGIMDDDAFNSDFLIYFFSKGFLLSRQVLPDLAECGDSGCLPAQFEKTVIVVIDALRFDFVIPVDDADADPYFHNNLPILYDLMQKQPDNAVLLKFLADPPTTTLQRLKGLTTGTLPTFIDAGSNFNGEAIDEDNWVLQLHKQNKSIAFMGDDTWDGLFKAYINPDLHFPYDSFDVGDLHTVDNGVIEHMYPLLERSRSKEWDLLIGHFLGLDHVGHRFGPRHHAMKDKLHQMNSVIEDVVNKIDDKTLLIVMGDHGMDSTGNHGGDSPEELESTLFFYSKNRKFHINKHDACEYDLSNRGRNYKAVNQIDLVPSISLLMGLPVPYNNLGFPIDEVFGDDKELNLASHITVEQINRFREVSNEFGSEVKFAEKYQFISENYRKHGKNKKHFSDLIQESKAFQEEFLDHCKGLWARFDLVLIGLGITVMLLSLSFAITYSRSIPSVRVSTMSFEFIGSIIAMTLLGLVSSISIFIVLRPSEQEQYCVSTFETHWWTIVLLHVCSYLLPTVIKSFYTLTSSYHSAAPLWIGTGMKFLMFMNASYWTIEYVENNDYLGNIAKSFIDLGLTESLKLGIARIVLFIALILANFSWSRGPLCVKIEMSNAPENDSIEMSSDSDDEGETLSPRPRQPKQPSATILGYENVYGSSYFLLIINATCAILLVTQPIGAISLCIMVVQLLSLLELYDILNLQRNLVAVIVFALLGYQHFFSTGHQAAIRSIQWETGFMVNQKVSYILSGLTIILNTFGSFFIICLAVPLITLWRIPPSAKPITLLAQVVTNVTTLLTYQTIISIMSFIFAAHFRRHLMVWKIFAPRFMLSALLLIVFNVSLTFGTMWFATSRVLTQVNRIFGK</sequence>
<dbReference type="PANTHER" id="PTHR23071">
    <property type="entry name" value="PHOSPHATIDYLINOSITOL GLYCAN"/>
    <property type="match status" value="1"/>
</dbReference>
<organism evidence="14 15">
    <name type="scientific">Candidozyma haemuli</name>
    <dbReference type="NCBI Taxonomy" id="45357"/>
    <lineage>
        <taxon>Eukaryota</taxon>
        <taxon>Fungi</taxon>
        <taxon>Dikarya</taxon>
        <taxon>Ascomycota</taxon>
        <taxon>Saccharomycotina</taxon>
        <taxon>Pichiomycetes</taxon>
        <taxon>Metschnikowiaceae</taxon>
        <taxon>Candidozyma</taxon>
    </lineage>
</organism>
<dbReference type="SUPFAM" id="SSF53649">
    <property type="entry name" value="Alkaline phosphatase-like"/>
    <property type="match status" value="1"/>
</dbReference>
<feature type="transmembrane region" description="Helical" evidence="13">
    <location>
        <begin position="1072"/>
        <end position="1102"/>
    </location>
</feature>
<feature type="compositionally biased region" description="Basic and acidic residues" evidence="12">
    <location>
        <begin position="274"/>
        <end position="284"/>
    </location>
</feature>
<feature type="transmembrane region" description="Helical" evidence="13">
    <location>
        <begin position="911"/>
        <end position="928"/>
    </location>
</feature>
<evidence type="ECO:0000256" key="8">
    <source>
        <dbReference type="ARBA" id="ARBA00022989"/>
    </source>
</evidence>
<evidence type="ECO:0000256" key="6">
    <source>
        <dbReference type="ARBA" id="ARBA00022692"/>
    </source>
</evidence>
<gene>
    <name evidence="14" type="ORF">CA3LBN_003924</name>
</gene>
<feature type="transmembrane region" description="Helical" evidence="13">
    <location>
        <begin position="831"/>
        <end position="852"/>
    </location>
</feature>